<evidence type="ECO:0008006" key="3">
    <source>
        <dbReference type="Google" id="ProtNLM"/>
    </source>
</evidence>
<evidence type="ECO:0000313" key="2">
    <source>
        <dbReference type="Proteomes" id="UP000003178"/>
    </source>
</evidence>
<dbReference type="RefSeq" id="WP_006440362.1">
    <property type="nucleotide sequence ID" value="NZ_DS995356.1"/>
</dbReference>
<name>B6FZY7_PEPHT</name>
<organism evidence="1 2">
    <name type="scientific">Peptacetobacter hiranonis (strain DSM 13275 / JCM 10541 / KCTC 15199 / TO-931)</name>
    <name type="common">Clostridium hiranonis</name>
    <dbReference type="NCBI Taxonomy" id="500633"/>
    <lineage>
        <taxon>Bacteria</taxon>
        <taxon>Bacillati</taxon>
        <taxon>Bacillota</taxon>
        <taxon>Clostridia</taxon>
        <taxon>Peptostreptococcales</taxon>
        <taxon>Peptostreptococcaceae</taxon>
        <taxon>Peptacetobacter</taxon>
    </lineage>
</organism>
<dbReference type="EMBL" id="ABWP01000059">
    <property type="protein sequence ID" value="EEA84960.1"/>
    <property type="molecule type" value="Genomic_DNA"/>
</dbReference>
<gene>
    <name evidence="1" type="ORF">CLOHIR_01441</name>
</gene>
<dbReference type="STRING" id="500633.CLOHIR_01441"/>
<dbReference type="HOGENOM" id="CLU_129139_2_0_9"/>
<dbReference type="InterPro" id="IPR009414">
    <property type="entry name" value="DUF1064"/>
</dbReference>
<proteinExistence type="predicted"/>
<comment type="caution">
    <text evidence="1">The sequence shown here is derived from an EMBL/GenBank/DDBJ whole genome shotgun (WGS) entry which is preliminary data.</text>
</comment>
<dbReference type="eggNOG" id="ENOG5032YA0">
    <property type="taxonomic scope" value="Bacteria"/>
</dbReference>
<reference evidence="1 2" key="2">
    <citation type="submission" date="2008-10" db="EMBL/GenBank/DDBJ databases">
        <title>Draft genome sequence of Clostridium hiranonis (DSM 13275).</title>
        <authorList>
            <person name="Sudarsanam P."/>
            <person name="Ley R."/>
            <person name="Guruge J."/>
            <person name="Turnbaugh P.J."/>
            <person name="Mahowald M."/>
            <person name="Liep D."/>
            <person name="Gordon J."/>
        </authorList>
    </citation>
    <scope>NUCLEOTIDE SEQUENCE [LARGE SCALE GENOMIC DNA]</scope>
    <source>
        <strain evidence="1 2">DSM 13275</strain>
    </source>
</reference>
<sequence>MISIKSKYNSKKTEIKGIKFDSKTEGEFYLYLCELEKQGLIKDIILQEKLILQEGFKKDGKTFRPITYSVDFTFTDRENNIIRIDVKGMETQQGNLKRKMYEYKYKEPLYWVAKSKKYGNEYGWIDYDELKKKRREAKKEVVA</sequence>
<protein>
    <recommendedName>
        <fullName evidence="3">DUF1064 domain-containing protein</fullName>
    </recommendedName>
</protein>
<dbReference type="Pfam" id="PF06356">
    <property type="entry name" value="DUF1064"/>
    <property type="match status" value="1"/>
</dbReference>
<reference evidence="1 2" key="1">
    <citation type="submission" date="2008-09" db="EMBL/GenBank/DDBJ databases">
        <authorList>
            <person name="Fulton L."/>
            <person name="Clifton S."/>
            <person name="Fulton B."/>
            <person name="Xu J."/>
            <person name="Minx P."/>
            <person name="Pepin K.H."/>
            <person name="Johnson M."/>
            <person name="Thiruvilangam P."/>
            <person name="Bhonagiri V."/>
            <person name="Nash W.E."/>
            <person name="Mardis E.R."/>
            <person name="Wilson R.K."/>
        </authorList>
    </citation>
    <scope>NUCLEOTIDE SEQUENCE [LARGE SCALE GENOMIC DNA]</scope>
    <source>
        <strain evidence="1 2">DSM 13275</strain>
    </source>
</reference>
<dbReference type="Proteomes" id="UP000003178">
    <property type="component" value="Unassembled WGS sequence"/>
</dbReference>
<accession>B6FZY7</accession>
<keyword evidence="2" id="KW-1185">Reference proteome</keyword>
<evidence type="ECO:0000313" key="1">
    <source>
        <dbReference type="EMBL" id="EEA84960.1"/>
    </source>
</evidence>
<dbReference type="AlphaFoldDB" id="B6FZY7"/>